<dbReference type="PROSITE" id="PS51257">
    <property type="entry name" value="PROKAR_LIPOPROTEIN"/>
    <property type="match status" value="1"/>
</dbReference>
<dbReference type="Gene3D" id="3.40.190.10">
    <property type="entry name" value="Periplasmic binding protein-like II"/>
    <property type="match status" value="2"/>
</dbReference>
<feature type="chain" id="PRO_5039421117" evidence="4">
    <location>
        <begin position="21"/>
        <end position="262"/>
    </location>
</feature>
<organism evidence="7 8">
    <name type="scientific">Niallia endozanthoxylica</name>
    <dbReference type="NCBI Taxonomy" id="2036016"/>
    <lineage>
        <taxon>Bacteria</taxon>
        <taxon>Bacillati</taxon>
        <taxon>Bacillota</taxon>
        <taxon>Bacilli</taxon>
        <taxon>Bacillales</taxon>
        <taxon>Bacillaceae</taxon>
        <taxon>Niallia</taxon>
    </lineage>
</organism>
<evidence type="ECO:0000313" key="8">
    <source>
        <dbReference type="Proteomes" id="UP000326671"/>
    </source>
</evidence>
<dbReference type="PANTHER" id="PTHR35936:SF17">
    <property type="entry name" value="ARGININE-BINDING EXTRACELLULAR PROTEIN ARTP"/>
    <property type="match status" value="1"/>
</dbReference>
<dbReference type="SUPFAM" id="SSF53850">
    <property type="entry name" value="Periplasmic binding protein-like II"/>
    <property type="match status" value="1"/>
</dbReference>
<dbReference type="GO" id="GO:0015276">
    <property type="term" value="F:ligand-gated monoatomic ion channel activity"/>
    <property type="evidence" value="ECO:0007669"/>
    <property type="project" value="InterPro"/>
</dbReference>
<dbReference type="RefSeq" id="WP_150439875.1">
    <property type="nucleotide sequence ID" value="NZ_VYKL01000015.1"/>
</dbReference>
<evidence type="ECO:0000256" key="3">
    <source>
        <dbReference type="ARBA" id="ARBA00023288"/>
    </source>
</evidence>
<dbReference type="Proteomes" id="UP000326671">
    <property type="component" value="Unassembled WGS sequence"/>
</dbReference>
<comment type="caution">
    <text evidence="7">The sequence shown here is derived from an EMBL/GenBank/DDBJ whole genome shotgun (WGS) entry which is preliminary data.</text>
</comment>
<dbReference type="InterPro" id="IPR001638">
    <property type="entry name" value="Solute-binding_3/MltF_N"/>
</dbReference>
<accession>A0A5J5HUL4</accession>
<dbReference type="SMART" id="SM00062">
    <property type="entry name" value="PBPb"/>
    <property type="match status" value="1"/>
</dbReference>
<sequence>MKKIISILLMSVLIIGILAACGGAGDQSAGEGDNKDSDAKVLKMATSGDYAPFEYIDTAKGDQIIGLDIDIAKAITERLGYELEIQDMDFGGLISALQSGQADFVMAAMSATDERKKSVDFSDTYYTSKHVIVSKKDSGIKSSEDLKGKKVGAQLGSIQEEKAKELAETTDFTYESRNRIPELIQEILAGRLDAAIIEDTVAKGYLEETKDIAGITIEDADGGYAIAFPKDSELTEEFNAELKKMIENGEIEQIIKKWFDAE</sequence>
<name>A0A5J5HUL4_9BACI</name>
<proteinExistence type="predicted"/>
<evidence type="ECO:0000256" key="1">
    <source>
        <dbReference type="ARBA" id="ARBA00022729"/>
    </source>
</evidence>
<dbReference type="Pfam" id="PF00497">
    <property type="entry name" value="SBP_bac_3"/>
    <property type="match status" value="1"/>
</dbReference>
<keyword evidence="8" id="KW-1185">Reference proteome</keyword>
<dbReference type="EMBL" id="VYKL01000015">
    <property type="protein sequence ID" value="KAA9026226.1"/>
    <property type="molecule type" value="Genomic_DNA"/>
</dbReference>
<evidence type="ECO:0000256" key="2">
    <source>
        <dbReference type="ARBA" id="ARBA00023139"/>
    </source>
</evidence>
<protein>
    <submittedName>
        <fullName evidence="7">Transporter substrate-binding domain-containing protein</fullName>
    </submittedName>
</protein>
<dbReference type="SMART" id="SM00079">
    <property type="entry name" value="PBPe"/>
    <property type="match status" value="1"/>
</dbReference>
<evidence type="ECO:0000313" key="7">
    <source>
        <dbReference type="EMBL" id="KAA9026226.1"/>
    </source>
</evidence>
<keyword evidence="3" id="KW-0449">Lipoprotein</keyword>
<dbReference type="OrthoDB" id="9811552at2"/>
<feature type="domain" description="Solute-binding protein family 3/N-terminal" evidence="5">
    <location>
        <begin position="41"/>
        <end position="262"/>
    </location>
</feature>
<keyword evidence="2" id="KW-0564">Palmitate</keyword>
<dbReference type="PANTHER" id="PTHR35936">
    <property type="entry name" value="MEMBRANE-BOUND LYTIC MUREIN TRANSGLYCOSYLASE F"/>
    <property type="match status" value="1"/>
</dbReference>
<evidence type="ECO:0000259" key="5">
    <source>
        <dbReference type="SMART" id="SM00062"/>
    </source>
</evidence>
<evidence type="ECO:0000256" key="4">
    <source>
        <dbReference type="SAM" id="SignalP"/>
    </source>
</evidence>
<feature type="domain" description="Ionotropic glutamate receptor C-terminal" evidence="6">
    <location>
        <begin position="41"/>
        <end position="261"/>
    </location>
</feature>
<gene>
    <name evidence="7" type="ORF">F4V44_10170</name>
</gene>
<evidence type="ECO:0000259" key="6">
    <source>
        <dbReference type="SMART" id="SM00079"/>
    </source>
</evidence>
<reference evidence="7 8" key="1">
    <citation type="submission" date="2019-09" db="EMBL/GenBank/DDBJ databases">
        <title>Whole genome sequences of isolates from the Mars Exploration Rovers.</title>
        <authorList>
            <person name="Seuylemezian A."/>
            <person name="Vaishampayan P."/>
        </authorList>
    </citation>
    <scope>NUCLEOTIDE SEQUENCE [LARGE SCALE GENOMIC DNA]</scope>
    <source>
        <strain evidence="7 8">MER_TA_151</strain>
    </source>
</reference>
<dbReference type="GO" id="GO:0016020">
    <property type="term" value="C:membrane"/>
    <property type="evidence" value="ECO:0007669"/>
    <property type="project" value="InterPro"/>
</dbReference>
<keyword evidence="1 4" id="KW-0732">Signal</keyword>
<dbReference type="AlphaFoldDB" id="A0A5J5HUL4"/>
<dbReference type="InterPro" id="IPR001320">
    <property type="entry name" value="Iontro_rcpt_C"/>
</dbReference>
<feature type="signal peptide" evidence="4">
    <location>
        <begin position="1"/>
        <end position="20"/>
    </location>
</feature>